<protein>
    <submittedName>
        <fullName evidence="1">Uncharacterized protein</fullName>
    </submittedName>
</protein>
<keyword evidence="2" id="KW-1185">Reference proteome</keyword>
<dbReference type="AlphaFoldDB" id="A0A8S1QLR2"/>
<dbReference type="Proteomes" id="UP000688137">
    <property type="component" value="Unassembled WGS sequence"/>
</dbReference>
<evidence type="ECO:0000313" key="1">
    <source>
        <dbReference type="EMBL" id="CAD8116572.1"/>
    </source>
</evidence>
<dbReference type="EMBL" id="CAJJDM010000184">
    <property type="protein sequence ID" value="CAD8116572.1"/>
    <property type="molecule type" value="Genomic_DNA"/>
</dbReference>
<sequence>MSYQNYGQCIYQLSIYVFVRIQNGYIHMTKLNKSKSIYKLILKQILMDNFVQQLISQIHQILLQKSNWKFFNKQNIIFYNIWSIQKFGPLQMTIEFMID</sequence>
<reference evidence="1" key="1">
    <citation type="submission" date="2021-01" db="EMBL/GenBank/DDBJ databases">
        <authorList>
            <consortium name="Genoscope - CEA"/>
            <person name="William W."/>
        </authorList>
    </citation>
    <scope>NUCLEOTIDE SEQUENCE</scope>
</reference>
<accession>A0A8S1QLR2</accession>
<evidence type="ECO:0000313" key="2">
    <source>
        <dbReference type="Proteomes" id="UP000688137"/>
    </source>
</evidence>
<comment type="caution">
    <text evidence="1">The sequence shown here is derived from an EMBL/GenBank/DDBJ whole genome shotgun (WGS) entry which is preliminary data.</text>
</comment>
<name>A0A8S1QLR2_PARPR</name>
<proteinExistence type="predicted"/>
<gene>
    <name evidence="1" type="ORF">PPRIM_AZ9-3.1.T1750007</name>
</gene>
<organism evidence="1 2">
    <name type="scientific">Paramecium primaurelia</name>
    <dbReference type="NCBI Taxonomy" id="5886"/>
    <lineage>
        <taxon>Eukaryota</taxon>
        <taxon>Sar</taxon>
        <taxon>Alveolata</taxon>
        <taxon>Ciliophora</taxon>
        <taxon>Intramacronucleata</taxon>
        <taxon>Oligohymenophorea</taxon>
        <taxon>Peniculida</taxon>
        <taxon>Parameciidae</taxon>
        <taxon>Paramecium</taxon>
    </lineage>
</organism>